<protein>
    <recommendedName>
        <fullName evidence="4">YAP binding domain-containing protein</fullName>
    </recommendedName>
</protein>
<feature type="region of interest" description="Disordered" evidence="1">
    <location>
        <begin position="166"/>
        <end position="240"/>
    </location>
</feature>
<dbReference type="EMBL" id="MCOG01000083">
    <property type="protein sequence ID" value="ORY54640.1"/>
    <property type="molecule type" value="Genomic_DNA"/>
</dbReference>
<comment type="caution">
    <text evidence="2">The sequence shown here is derived from an EMBL/GenBank/DDBJ whole genome shotgun (WGS) entry which is preliminary data.</text>
</comment>
<proteinExistence type="predicted"/>
<gene>
    <name evidence="2" type="ORF">LY90DRAFT_646860</name>
</gene>
<evidence type="ECO:0000313" key="2">
    <source>
        <dbReference type="EMBL" id="ORY54640.1"/>
    </source>
</evidence>
<keyword evidence="3" id="KW-1185">Reference proteome</keyword>
<dbReference type="STRING" id="1754190.A0A1Y2D5W5"/>
<sequence>MEYRYGNNLNQQFSFQNYLISQSYNDLLLQQQQQIQQLTTSDMSLQLFQLQNNIINYNSNPSLLFHSIKEPFYANQHYSQIQESAYSPITLSSQAQRPILTSSHQFTNQYSQQVQNLYNNNTFNDIPNINDNVNNNVNNNNKKVTTDNMENIHKISINEKINENLSKSNNKITKKKNKETNNSNNINITMISSINNTKSDENVNPKSNENRNSIKENKEKEVRNNFSKSIQLQSPRSQSPIPKVEICKHIPVQLQSPQSQSQTPQQMKSPTFIMPSKKDTILTSPVEPKILTSQSSVNDLKFLKINEKLKKTIEIKKNEINTSSKIFKNKNNQNVENENIPEASNNKILEILETNKRKENANETDNINLIKSLNEHPLEIPILNKKDTDYPITEEDESLKIISNINNKEKVEINNINITQNKNIIKIINKNEIVDEISKEHLSNKMDIDPLNIGNTIVVNKNIEKLQEVNQVKLNVEINNSVDKSKKSINVNGLTIENNLNLVQSQPNDSTILISKKVNFPIPNPYKHAHNYHSYPPRVSVLNQKFQRYLQQRQYMKSRSYERMTMNFSPQRNSLYYPPKSYNYSYNYYALQNNKTLSPHSIYSKMYNKLMNSNYLYYNSHPSYHPYSYPFMNIYNSNYNNRMIYKDRRFEFNNNFPNPNTLNYNNINSAPSYLNLTPYATPTPIKIPPLSAFFKKDSFISQYLNRTLSSPINKKKSRLKIKSTIDKSIKTSFLGKKCYLNMPELDSVIHGDFSLRYLNFFLLKNKNENDNHNFEEFINLAELTIPNNIKKIVDITSISENKIPRYQDIFDKYIQSTSFIALKINFSIPKTFKEKIFLSTLIFETNVFRRVKCTTTVYSFGKKILETDEICNTSLKNGRYILNFEFVNKFFTDFLTKFDDFKTYEEKQFAFDNLAIIQQFNDITIFNEEPRKWLVIGYQFDIGNGKIDIAKVKDLGFSD</sequence>
<evidence type="ECO:0000256" key="1">
    <source>
        <dbReference type="SAM" id="MobiDB-lite"/>
    </source>
</evidence>
<dbReference type="OrthoDB" id="10006572at2759"/>
<feature type="compositionally biased region" description="Basic and acidic residues" evidence="1">
    <location>
        <begin position="198"/>
        <end position="223"/>
    </location>
</feature>
<feature type="compositionally biased region" description="Low complexity" evidence="1">
    <location>
        <begin position="180"/>
        <end position="197"/>
    </location>
</feature>
<dbReference type="Gene3D" id="2.70.50.80">
    <property type="match status" value="1"/>
</dbReference>
<name>A0A1Y2D5W5_9FUNG</name>
<reference evidence="2 3" key="1">
    <citation type="submission" date="2016-08" db="EMBL/GenBank/DDBJ databases">
        <title>A Parts List for Fungal Cellulosomes Revealed by Comparative Genomics.</title>
        <authorList>
            <consortium name="DOE Joint Genome Institute"/>
            <person name="Haitjema C.H."/>
            <person name="Gilmore S.P."/>
            <person name="Henske J.K."/>
            <person name="Solomon K.V."/>
            <person name="De Groot R."/>
            <person name="Kuo A."/>
            <person name="Mondo S.J."/>
            <person name="Salamov A.A."/>
            <person name="Labutti K."/>
            <person name="Zhao Z."/>
            <person name="Chiniquy J."/>
            <person name="Barry K."/>
            <person name="Brewer H.M."/>
            <person name="Purvine S.O."/>
            <person name="Wright A.T."/>
            <person name="Boxma B."/>
            <person name="Van Alen T."/>
            <person name="Hackstein J.H."/>
            <person name="Baker S.E."/>
            <person name="Grigoriev I.V."/>
            <person name="O'Malley M.A."/>
        </authorList>
    </citation>
    <scope>NUCLEOTIDE SEQUENCE [LARGE SCALE GENOMIC DNA]</scope>
    <source>
        <strain evidence="2 3">G1</strain>
    </source>
</reference>
<dbReference type="AlphaFoldDB" id="A0A1Y2D5W5"/>
<evidence type="ECO:0000313" key="3">
    <source>
        <dbReference type="Proteomes" id="UP000193920"/>
    </source>
</evidence>
<organism evidence="2 3">
    <name type="scientific">Neocallimastix californiae</name>
    <dbReference type="NCBI Taxonomy" id="1754190"/>
    <lineage>
        <taxon>Eukaryota</taxon>
        <taxon>Fungi</taxon>
        <taxon>Fungi incertae sedis</taxon>
        <taxon>Chytridiomycota</taxon>
        <taxon>Chytridiomycota incertae sedis</taxon>
        <taxon>Neocallimastigomycetes</taxon>
        <taxon>Neocallimastigales</taxon>
        <taxon>Neocallimastigaceae</taxon>
        <taxon>Neocallimastix</taxon>
    </lineage>
</organism>
<dbReference type="Proteomes" id="UP000193920">
    <property type="component" value="Unassembled WGS sequence"/>
</dbReference>
<evidence type="ECO:0008006" key="4">
    <source>
        <dbReference type="Google" id="ProtNLM"/>
    </source>
</evidence>
<feature type="compositionally biased region" description="Polar residues" evidence="1">
    <location>
        <begin position="224"/>
        <end position="240"/>
    </location>
</feature>
<accession>A0A1Y2D5W5</accession>